<keyword evidence="2" id="KW-1133">Transmembrane helix</keyword>
<dbReference type="HOGENOM" id="CLU_1587054_0_0_1"/>
<gene>
    <name evidence="3" type="ORF">Pc22g20010</name>
    <name evidence="3" type="ORF">PCH_Pc22g20010</name>
</gene>
<dbReference type="AlphaFoldDB" id="B6HQE3"/>
<accession>B6HQE3</accession>
<reference evidence="3 4" key="1">
    <citation type="journal article" date="2008" name="Nat. Biotechnol.">
        <title>Genome sequencing and analysis of the filamentous fungus Penicillium chrysogenum.</title>
        <authorList>
            <person name="van den Berg M.A."/>
            <person name="Albang R."/>
            <person name="Albermann K."/>
            <person name="Badger J.H."/>
            <person name="Daran J.-M."/>
            <person name="Driessen A.J.M."/>
            <person name="Garcia-Estrada C."/>
            <person name="Fedorova N.D."/>
            <person name="Harris D.M."/>
            <person name="Heijne W.H.M."/>
            <person name="Joardar V.S."/>
            <person name="Kiel J.A.K.W."/>
            <person name="Kovalchuk A."/>
            <person name="Martin J.F."/>
            <person name="Nierman W.C."/>
            <person name="Nijland J.G."/>
            <person name="Pronk J.T."/>
            <person name="Roubos J.A."/>
            <person name="van der Klei I.J."/>
            <person name="van Peij N.N.M.E."/>
            <person name="Veenhuis M."/>
            <person name="von Doehren H."/>
            <person name="Wagner C."/>
            <person name="Wortman J.R."/>
            <person name="Bovenberg R.A.L."/>
        </authorList>
    </citation>
    <scope>NUCLEOTIDE SEQUENCE [LARGE SCALE GENOMIC DNA]</scope>
    <source>
        <strain evidence="4">ATCC 28089 / DSM 1075 / NRRL 1951 / Wisconsin 54-1255</strain>
    </source>
</reference>
<feature type="transmembrane region" description="Helical" evidence="2">
    <location>
        <begin position="12"/>
        <end position="28"/>
    </location>
</feature>
<evidence type="ECO:0000313" key="3">
    <source>
        <dbReference type="EMBL" id="CAP99289.1"/>
    </source>
</evidence>
<proteinExistence type="predicted"/>
<dbReference type="VEuPathDB" id="FungiDB:PCH_Pc22g20010"/>
<dbReference type="EMBL" id="AM920437">
    <property type="protein sequence ID" value="CAP99289.1"/>
    <property type="molecule type" value="Genomic_DNA"/>
</dbReference>
<evidence type="ECO:0000313" key="4">
    <source>
        <dbReference type="Proteomes" id="UP000000724"/>
    </source>
</evidence>
<feature type="region of interest" description="Disordered" evidence="1">
    <location>
        <begin position="105"/>
        <end position="132"/>
    </location>
</feature>
<feature type="compositionally biased region" description="Low complexity" evidence="1">
    <location>
        <begin position="110"/>
        <end position="124"/>
    </location>
</feature>
<sequence>MTKNDLDDTVTLFYYDTNMLVGILVLAFPEPGLAGPLRGRFWHDSKDLLSEPGVLYLAIRSLSGRLGFPGHIKQIVGRSRSLTRTDSIAWRRSISVSYDTGRCRLAGDPGSSTSSTSSTSSGTGRRQGRIRSTFRLKSRGSNDYSANKFVGLRILQRIEVYMFVFGKL</sequence>
<keyword evidence="2" id="KW-0472">Membrane</keyword>
<organism evidence="3 4">
    <name type="scientific">Penicillium rubens (strain ATCC 28089 / DSM 1075 / NRRL 1951 / Wisconsin 54-1255)</name>
    <name type="common">Penicillium chrysogenum</name>
    <dbReference type="NCBI Taxonomy" id="500485"/>
    <lineage>
        <taxon>Eukaryota</taxon>
        <taxon>Fungi</taxon>
        <taxon>Dikarya</taxon>
        <taxon>Ascomycota</taxon>
        <taxon>Pezizomycotina</taxon>
        <taxon>Eurotiomycetes</taxon>
        <taxon>Eurotiomycetidae</taxon>
        <taxon>Eurotiales</taxon>
        <taxon>Aspergillaceae</taxon>
        <taxon>Penicillium</taxon>
        <taxon>Penicillium chrysogenum species complex</taxon>
    </lineage>
</organism>
<protein>
    <submittedName>
        <fullName evidence="3">Uncharacterized protein</fullName>
    </submittedName>
</protein>
<name>B6HQE3_PENRW</name>
<evidence type="ECO:0000256" key="2">
    <source>
        <dbReference type="SAM" id="Phobius"/>
    </source>
</evidence>
<evidence type="ECO:0000256" key="1">
    <source>
        <dbReference type="SAM" id="MobiDB-lite"/>
    </source>
</evidence>
<keyword evidence="4" id="KW-1185">Reference proteome</keyword>
<dbReference type="Proteomes" id="UP000000724">
    <property type="component" value="Contig Pc00c22"/>
</dbReference>
<keyword evidence="2" id="KW-0812">Transmembrane</keyword>